<feature type="transmembrane region" description="Helical" evidence="2">
    <location>
        <begin position="94"/>
        <end position="114"/>
    </location>
</feature>
<organism evidence="4 5">
    <name type="scientific">Haloprofundus marisrubri</name>
    <dbReference type="NCBI Taxonomy" id="1514971"/>
    <lineage>
        <taxon>Archaea</taxon>
        <taxon>Methanobacteriati</taxon>
        <taxon>Methanobacteriota</taxon>
        <taxon>Stenosarchaea group</taxon>
        <taxon>Halobacteria</taxon>
        <taxon>Halobacteriales</taxon>
        <taxon>Haloferacaceae</taxon>
        <taxon>Haloprofundus</taxon>
    </lineage>
</organism>
<evidence type="ECO:0000313" key="4">
    <source>
        <dbReference type="EMBL" id="KTG08400.1"/>
    </source>
</evidence>
<dbReference type="AlphaFoldDB" id="A0A0W1R689"/>
<accession>A0A0W1R689</accession>
<comment type="caution">
    <text evidence="4">The sequence shown here is derived from an EMBL/GenBank/DDBJ whole genome shotgun (WGS) entry which is preliminary data.</text>
</comment>
<dbReference type="OrthoDB" id="82282at2157"/>
<evidence type="ECO:0000259" key="3">
    <source>
        <dbReference type="Pfam" id="PF07760"/>
    </source>
</evidence>
<dbReference type="Pfam" id="PF07760">
    <property type="entry name" value="DUF1616"/>
    <property type="match status" value="1"/>
</dbReference>
<keyword evidence="2" id="KW-0472">Membrane</keyword>
<name>A0A0W1R689_9EURY</name>
<feature type="transmembrane region" description="Helical" evidence="2">
    <location>
        <begin position="120"/>
        <end position="141"/>
    </location>
</feature>
<evidence type="ECO:0000256" key="2">
    <source>
        <dbReference type="SAM" id="Phobius"/>
    </source>
</evidence>
<keyword evidence="5" id="KW-1185">Reference proteome</keyword>
<keyword evidence="2" id="KW-0812">Transmembrane</keyword>
<dbReference type="EMBL" id="LOPU01000031">
    <property type="protein sequence ID" value="KTG08400.1"/>
    <property type="molecule type" value="Genomic_DNA"/>
</dbReference>
<dbReference type="Proteomes" id="UP000054387">
    <property type="component" value="Unassembled WGS sequence"/>
</dbReference>
<sequence length="371" mass="39197">MSHSPYSRRSPWFTDLVAAFVLLGVAAGAIHTSLSGLPRLLLTLPLVLFLPGYALVSAIFPDRNTNSQTAFDDAVSGLRNPLPTARSVTGVERVALAVVGSALLVPLVTLGVHFSPQPIALLPVAIGVEGTTGVLLLVALVRRATLDADERYAPPYPTAITGLFSSRPPEHPLRGRAEGGRLPAVALALSLLVLLSTVGYAATVPADDEQFTEFYVETEDVDGNTQSMYQNQFTAGSSANLTFGVENREQQSQSYTVVVVSERVQTNGNETTVTESEQIGSADLTLDSKENTTRDVTVTPSMPGDVRFTLLLYRDGAPAEPSVENAYRSLRLYVTVSGGGQNGSLASPSETDSTLVGDPPTASAARSTLAH</sequence>
<dbReference type="InterPro" id="IPR011674">
    <property type="entry name" value="DUF1616"/>
</dbReference>
<proteinExistence type="predicted"/>
<keyword evidence="2" id="KW-1133">Transmembrane helix</keyword>
<feature type="region of interest" description="Disordered" evidence="1">
    <location>
        <begin position="342"/>
        <end position="371"/>
    </location>
</feature>
<evidence type="ECO:0000256" key="1">
    <source>
        <dbReference type="SAM" id="MobiDB-lite"/>
    </source>
</evidence>
<feature type="transmembrane region" description="Helical" evidence="2">
    <location>
        <begin position="12"/>
        <end position="34"/>
    </location>
</feature>
<reference evidence="4 5" key="1">
    <citation type="submission" date="2015-12" db="EMBL/GenBank/DDBJ databases">
        <title>Haloprofundus marisrubri gen. nov., sp. nov., an extremely halophilic archaeon isolated from the Discovery deep brine-seawater interface in the Red Sea.</title>
        <authorList>
            <person name="Zhang G."/>
            <person name="Stingl U."/>
            <person name="Rashid M."/>
        </authorList>
    </citation>
    <scope>NUCLEOTIDE SEQUENCE [LARGE SCALE GENOMIC DNA]</scope>
    <source>
        <strain evidence="4 5">SB9</strain>
    </source>
</reference>
<feature type="compositionally biased region" description="Polar residues" evidence="1">
    <location>
        <begin position="343"/>
        <end position="354"/>
    </location>
</feature>
<dbReference type="STRING" id="1514971.AUR64_19405"/>
<evidence type="ECO:0000313" key="5">
    <source>
        <dbReference type="Proteomes" id="UP000054387"/>
    </source>
</evidence>
<feature type="transmembrane region" description="Helical" evidence="2">
    <location>
        <begin position="40"/>
        <end position="60"/>
    </location>
</feature>
<dbReference type="RefSeq" id="WP_058583120.1">
    <property type="nucleotide sequence ID" value="NZ_LOPU01000031.1"/>
</dbReference>
<protein>
    <recommendedName>
        <fullName evidence="3">DUF1616 domain-containing protein</fullName>
    </recommendedName>
</protein>
<gene>
    <name evidence="4" type="ORF">AUR64_19405</name>
</gene>
<feature type="domain" description="DUF1616" evidence="3">
    <location>
        <begin position="17"/>
        <end position="335"/>
    </location>
</feature>
<feature type="transmembrane region" description="Helical" evidence="2">
    <location>
        <begin position="182"/>
        <end position="202"/>
    </location>
</feature>